<dbReference type="InterPro" id="IPR009061">
    <property type="entry name" value="DNA-bd_dom_put_sf"/>
</dbReference>
<evidence type="ECO:0000313" key="7">
    <source>
        <dbReference type="Proteomes" id="UP001524501"/>
    </source>
</evidence>
<dbReference type="InterPro" id="IPR047057">
    <property type="entry name" value="MerR_fam"/>
</dbReference>
<feature type="domain" description="HTH merR-type" evidence="5">
    <location>
        <begin position="3"/>
        <end position="72"/>
    </location>
</feature>
<dbReference type="Gene3D" id="1.10.490.50">
    <property type="entry name" value="Antibiotic binding domain of TipA-like multidrug resistance regulators"/>
    <property type="match status" value="1"/>
</dbReference>
<dbReference type="PROSITE" id="PS00552">
    <property type="entry name" value="HTH_MERR_1"/>
    <property type="match status" value="1"/>
</dbReference>
<gene>
    <name evidence="6" type="ORF">NOF53_04745</name>
</gene>
<dbReference type="CDD" id="cd01106">
    <property type="entry name" value="HTH_TipAL-Mta"/>
    <property type="match status" value="1"/>
</dbReference>
<dbReference type="PRINTS" id="PR00040">
    <property type="entry name" value="HTHMERR"/>
</dbReference>
<dbReference type="EMBL" id="JANFQF010000003">
    <property type="protein sequence ID" value="MCQ4118485.1"/>
    <property type="molecule type" value="Genomic_DNA"/>
</dbReference>
<dbReference type="PANTHER" id="PTHR30204">
    <property type="entry name" value="REDOX-CYCLING DRUG-SENSING TRANSCRIPTIONAL ACTIVATOR SOXR"/>
    <property type="match status" value="1"/>
</dbReference>
<dbReference type="RefSeq" id="WP_255965984.1">
    <property type="nucleotide sequence ID" value="NZ_JANFQF010000003.1"/>
</dbReference>
<name>A0ABT1Q9T6_9NOCA</name>
<keyword evidence="2" id="KW-0238">DNA-binding</keyword>
<dbReference type="SUPFAM" id="SSF46955">
    <property type="entry name" value="Putative DNA-binding domain"/>
    <property type="match status" value="1"/>
</dbReference>
<dbReference type="InterPro" id="IPR036244">
    <property type="entry name" value="TipA-like_antibiotic-bd"/>
</dbReference>
<protein>
    <submittedName>
        <fullName evidence="6">MerR family transcriptional regulator</fullName>
    </submittedName>
</protein>
<dbReference type="SMART" id="SM00422">
    <property type="entry name" value="HTH_MERR"/>
    <property type="match status" value="1"/>
</dbReference>
<dbReference type="Gene3D" id="1.10.1660.10">
    <property type="match status" value="1"/>
</dbReference>
<reference evidence="6 7" key="1">
    <citation type="submission" date="2022-07" db="EMBL/GenBank/DDBJ databases">
        <title>Degradation activity of malathion, p-nitrophenol and potential low-temperature adaptation strategy of Rhodococcus sp. FXJ9.536.</title>
        <authorList>
            <person name="Huang J."/>
            <person name="Huang Y."/>
        </authorList>
    </citation>
    <scope>NUCLEOTIDE SEQUENCE [LARGE SCALE GENOMIC DNA]</scope>
    <source>
        <strain evidence="6 7">FXJ9.536</strain>
    </source>
</reference>
<keyword evidence="7" id="KW-1185">Reference proteome</keyword>
<dbReference type="Pfam" id="PF07739">
    <property type="entry name" value="TipAS"/>
    <property type="match status" value="1"/>
</dbReference>
<dbReference type="InterPro" id="IPR012925">
    <property type="entry name" value="TipAS_dom"/>
</dbReference>
<evidence type="ECO:0000256" key="3">
    <source>
        <dbReference type="ARBA" id="ARBA00023159"/>
    </source>
</evidence>
<dbReference type="SUPFAM" id="SSF89082">
    <property type="entry name" value="Antibiotic binding domain of TipA-like multidrug resistance regulators"/>
    <property type="match status" value="1"/>
</dbReference>
<evidence type="ECO:0000256" key="2">
    <source>
        <dbReference type="ARBA" id="ARBA00023125"/>
    </source>
</evidence>
<accession>A0ABT1Q9T6</accession>
<evidence type="ECO:0000256" key="4">
    <source>
        <dbReference type="ARBA" id="ARBA00023163"/>
    </source>
</evidence>
<evidence type="ECO:0000256" key="1">
    <source>
        <dbReference type="ARBA" id="ARBA00023015"/>
    </source>
</evidence>
<dbReference type="Proteomes" id="UP001524501">
    <property type="component" value="Unassembled WGS sequence"/>
</dbReference>
<dbReference type="Pfam" id="PF13411">
    <property type="entry name" value="MerR_1"/>
    <property type="match status" value="1"/>
</dbReference>
<keyword evidence="3" id="KW-0010">Activator</keyword>
<dbReference type="PROSITE" id="PS50937">
    <property type="entry name" value="HTH_MERR_2"/>
    <property type="match status" value="1"/>
</dbReference>
<evidence type="ECO:0000313" key="6">
    <source>
        <dbReference type="EMBL" id="MCQ4118485.1"/>
    </source>
</evidence>
<organism evidence="6 7">
    <name type="scientific">Rhodococcus tibetensis</name>
    <dbReference type="NCBI Taxonomy" id="2965064"/>
    <lineage>
        <taxon>Bacteria</taxon>
        <taxon>Bacillati</taxon>
        <taxon>Actinomycetota</taxon>
        <taxon>Actinomycetes</taxon>
        <taxon>Mycobacteriales</taxon>
        <taxon>Nocardiaceae</taxon>
        <taxon>Rhodococcus</taxon>
    </lineage>
</organism>
<keyword evidence="4" id="KW-0804">Transcription</keyword>
<sequence>MDGYTVGELARLSGVSVRTLHHYDSIGLLRPHRRSAANHRLYSPDDVQRLRHILFYRELEFGLDDISEILAEPHARVDDHLRRQHRLLRQRQARTEELLEAIQKEMHARRMGVALSPEEQLDIFNTDSFGERLHDVEHRWAESDQNPDLHRRTVAYTKDDWVTIKAEADANIQEFVDAIAADEPATGTVAMQAAENHRAHIARWFFECSHRQHRQVAALYISDPVAAAEWNEMAPGFAQYVHDAILANAAHADGSS</sequence>
<dbReference type="PANTHER" id="PTHR30204:SF90">
    <property type="entry name" value="HTH-TYPE TRANSCRIPTIONAL ACTIVATOR MTA"/>
    <property type="match status" value="1"/>
</dbReference>
<proteinExistence type="predicted"/>
<dbReference type="InterPro" id="IPR000551">
    <property type="entry name" value="MerR-type_HTH_dom"/>
</dbReference>
<keyword evidence="1" id="KW-0805">Transcription regulation</keyword>
<comment type="caution">
    <text evidence="6">The sequence shown here is derived from an EMBL/GenBank/DDBJ whole genome shotgun (WGS) entry which is preliminary data.</text>
</comment>
<evidence type="ECO:0000259" key="5">
    <source>
        <dbReference type="PROSITE" id="PS50937"/>
    </source>
</evidence>